<evidence type="ECO:0000313" key="3">
    <source>
        <dbReference type="Proteomes" id="UP000250235"/>
    </source>
</evidence>
<feature type="compositionally biased region" description="Polar residues" evidence="1">
    <location>
        <begin position="216"/>
        <end position="226"/>
    </location>
</feature>
<dbReference type="Proteomes" id="UP000250235">
    <property type="component" value="Unassembled WGS sequence"/>
</dbReference>
<accession>A0A2Z7CQE5</accession>
<protein>
    <submittedName>
        <fullName evidence="2">Uncharacterized protein</fullName>
    </submittedName>
</protein>
<proteinExistence type="predicted"/>
<dbReference type="AlphaFoldDB" id="A0A2Z7CQE5"/>
<organism evidence="2 3">
    <name type="scientific">Dorcoceras hygrometricum</name>
    <dbReference type="NCBI Taxonomy" id="472368"/>
    <lineage>
        <taxon>Eukaryota</taxon>
        <taxon>Viridiplantae</taxon>
        <taxon>Streptophyta</taxon>
        <taxon>Embryophyta</taxon>
        <taxon>Tracheophyta</taxon>
        <taxon>Spermatophyta</taxon>
        <taxon>Magnoliopsida</taxon>
        <taxon>eudicotyledons</taxon>
        <taxon>Gunneridae</taxon>
        <taxon>Pentapetalae</taxon>
        <taxon>asterids</taxon>
        <taxon>lamiids</taxon>
        <taxon>Lamiales</taxon>
        <taxon>Gesneriaceae</taxon>
        <taxon>Didymocarpoideae</taxon>
        <taxon>Trichosporeae</taxon>
        <taxon>Loxocarpinae</taxon>
        <taxon>Dorcoceras</taxon>
    </lineage>
</organism>
<evidence type="ECO:0000256" key="1">
    <source>
        <dbReference type="SAM" id="MobiDB-lite"/>
    </source>
</evidence>
<reference evidence="2 3" key="1">
    <citation type="journal article" date="2015" name="Proc. Natl. Acad. Sci. U.S.A.">
        <title>The resurrection genome of Boea hygrometrica: A blueprint for survival of dehydration.</title>
        <authorList>
            <person name="Xiao L."/>
            <person name="Yang G."/>
            <person name="Zhang L."/>
            <person name="Yang X."/>
            <person name="Zhao S."/>
            <person name="Ji Z."/>
            <person name="Zhou Q."/>
            <person name="Hu M."/>
            <person name="Wang Y."/>
            <person name="Chen M."/>
            <person name="Xu Y."/>
            <person name="Jin H."/>
            <person name="Xiao X."/>
            <person name="Hu G."/>
            <person name="Bao F."/>
            <person name="Hu Y."/>
            <person name="Wan P."/>
            <person name="Li L."/>
            <person name="Deng X."/>
            <person name="Kuang T."/>
            <person name="Xiang C."/>
            <person name="Zhu J.K."/>
            <person name="Oliver M.J."/>
            <person name="He Y."/>
        </authorList>
    </citation>
    <scope>NUCLEOTIDE SEQUENCE [LARGE SCALE GENOMIC DNA]</scope>
    <source>
        <strain evidence="3">cv. XS01</strain>
    </source>
</reference>
<sequence length="226" mass="24916">MSLFDLQDVCIAIGSLATLDLPMIVDLIGIYVLKGPYCTLTTTNWFLQALSVIPRGYTTHTNPRLPSWPPPPPLKPHATAALRRRVPPPSAARFVIGLVSITATRKRRRVRPLKPSQHQLHLAYLSSNVLNLMNIVITTCPILLLGTSSRPTSSSPRRHLNKSRGYEKYLSTSAVHCLSAATLPASVSSRERTTEYRTTPPSELTKPQPSHHPRLQKTSEGSSAET</sequence>
<evidence type="ECO:0000313" key="2">
    <source>
        <dbReference type="EMBL" id="KZV48595.1"/>
    </source>
</evidence>
<keyword evidence="3" id="KW-1185">Reference proteome</keyword>
<name>A0A2Z7CQE5_9LAMI</name>
<feature type="region of interest" description="Disordered" evidence="1">
    <location>
        <begin position="186"/>
        <end position="226"/>
    </location>
</feature>
<gene>
    <name evidence="2" type="ORF">F511_28220</name>
</gene>
<dbReference type="EMBL" id="KQ993841">
    <property type="protein sequence ID" value="KZV48595.1"/>
    <property type="molecule type" value="Genomic_DNA"/>
</dbReference>